<evidence type="ECO:0000313" key="1">
    <source>
        <dbReference type="EMBL" id="ACR12839.1"/>
    </source>
</evidence>
<organism evidence="1 2">
    <name type="scientific">Teredinibacter turnerae (strain ATCC 39867 / T7901)</name>
    <dbReference type="NCBI Taxonomy" id="377629"/>
    <lineage>
        <taxon>Bacteria</taxon>
        <taxon>Pseudomonadati</taxon>
        <taxon>Pseudomonadota</taxon>
        <taxon>Gammaproteobacteria</taxon>
        <taxon>Cellvibrionales</taxon>
        <taxon>Cellvibrionaceae</taxon>
        <taxon>Teredinibacter</taxon>
    </lineage>
</organism>
<dbReference type="HOGENOM" id="CLU_3158772_0_0_6"/>
<dbReference type="KEGG" id="ttu:TERTU_3415"/>
<dbReference type="EMBL" id="CP001614">
    <property type="protein sequence ID" value="ACR12839.1"/>
    <property type="molecule type" value="Genomic_DNA"/>
</dbReference>
<name>C5BQR8_TERTT</name>
<keyword evidence="2" id="KW-1185">Reference proteome</keyword>
<dbReference type="Proteomes" id="UP000009080">
    <property type="component" value="Chromosome"/>
</dbReference>
<proteinExistence type="predicted"/>
<reference evidence="1 2" key="1">
    <citation type="journal article" date="2009" name="PLoS ONE">
        <title>The complete genome of Teredinibacter turnerae T7901: an intracellular endosymbiont of marine wood-boring bivalves (shipworms).</title>
        <authorList>
            <person name="Yang J.C."/>
            <person name="Madupu R."/>
            <person name="Durkin A.S."/>
            <person name="Ekborg N.A."/>
            <person name="Pedamallu C.S."/>
            <person name="Hostetler J.B."/>
            <person name="Radune D."/>
            <person name="Toms B.S."/>
            <person name="Henrissat B."/>
            <person name="Coutinho P.M."/>
            <person name="Schwarz S."/>
            <person name="Field L."/>
            <person name="Trindade-Silva A.E."/>
            <person name="Soares C.A.G."/>
            <person name="Elshahawi S."/>
            <person name="Hanora A."/>
            <person name="Schmidt E.W."/>
            <person name="Haygood M.G."/>
            <person name="Posfai J."/>
            <person name="Benner J."/>
            <person name="Madinger C."/>
            <person name="Nove J."/>
            <person name="Anton B."/>
            <person name="Chaudhary K."/>
            <person name="Foster J."/>
            <person name="Holman A."/>
            <person name="Kumar S."/>
            <person name="Lessard P.A."/>
            <person name="Luyten Y.A."/>
            <person name="Slatko B."/>
            <person name="Wood N."/>
            <person name="Wu B."/>
            <person name="Teplitski M."/>
            <person name="Mougous J.D."/>
            <person name="Ward N."/>
            <person name="Eisen J.A."/>
            <person name="Badger J.H."/>
            <person name="Distel D.L."/>
        </authorList>
    </citation>
    <scope>NUCLEOTIDE SEQUENCE [LARGE SCALE GENOMIC DNA]</scope>
    <source>
        <strain evidence="2">ATCC 39867 / T7901</strain>
    </source>
</reference>
<accession>C5BQR8</accession>
<sequence>MMHTFSRLLVFFVCHGNTINKERVIGLTKALPIHHQIITGLPAEWFSL</sequence>
<gene>
    <name evidence="1" type="ordered locus">TERTU_3415</name>
</gene>
<dbReference type="AlphaFoldDB" id="C5BQR8"/>
<dbReference type="STRING" id="377629.TERTU_3415"/>
<protein>
    <submittedName>
        <fullName evidence="1">Uncharacterized protein</fullName>
    </submittedName>
</protein>
<evidence type="ECO:0000313" key="2">
    <source>
        <dbReference type="Proteomes" id="UP000009080"/>
    </source>
</evidence>